<dbReference type="RefSeq" id="XP_053585833.1">
    <property type="nucleotide sequence ID" value="XM_053731061.1"/>
</dbReference>
<evidence type="ECO:0008006" key="3">
    <source>
        <dbReference type="Google" id="ProtNLM"/>
    </source>
</evidence>
<protein>
    <recommendedName>
        <fullName evidence="3">PAZ domain-containing protein</fullName>
    </recommendedName>
</protein>
<evidence type="ECO:0000313" key="2">
    <source>
        <dbReference type="Proteomes" id="UP000483820"/>
    </source>
</evidence>
<comment type="caution">
    <text evidence="1">The sequence shown here is derived from an EMBL/GenBank/DDBJ whole genome shotgun (WGS) entry which is preliminary data.</text>
</comment>
<accession>A0A6A5GX70</accession>
<dbReference type="EMBL" id="WUAV01000004">
    <property type="protein sequence ID" value="KAF1759216.1"/>
    <property type="molecule type" value="Genomic_DNA"/>
</dbReference>
<reference evidence="1 2" key="1">
    <citation type="submission" date="2019-12" db="EMBL/GenBank/DDBJ databases">
        <title>Chromosome-level assembly of the Caenorhabditis remanei genome.</title>
        <authorList>
            <person name="Teterina A.A."/>
            <person name="Willis J.H."/>
            <person name="Phillips P.C."/>
        </authorList>
    </citation>
    <scope>NUCLEOTIDE SEQUENCE [LARGE SCALE GENOMIC DNA]</scope>
    <source>
        <strain evidence="1 2">PX506</strain>
        <tissue evidence="1">Whole organism</tissue>
    </source>
</reference>
<sequence length="160" mass="18587">MVESSEQIMQSLTNSIYVFSQCLTTSLRHFVDGNNWIERGNDNGRNKVASAQGQLSDIIENPRRALARKLAALGSVRVELLHMLHLPTLWTRVIPDYEEHTARTKMVRVLHDGEFITIPLMDHYERHYEYTLEYPDLPLVRLESYRTTAEAFPMEMILLV</sequence>
<organism evidence="1 2">
    <name type="scientific">Caenorhabditis remanei</name>
    <name type="common">Caenorhabditis vulgaris</name>
    <dbReference type="NCBI Taxonomy" id="31234"/>
    <lineage>
        <taxon>Eukaryota</taxon>
        <taxon>Metazoa</taxon>
        <taxon>Ecdysozoa</taxon>
        <taxon>Nematoda</taxon>
        <taxon>Chromadorea</taxon>
        <taxon>Rhabditida</taxon>
        <taxon>Rhabditina</taxon>
        <taxon>Rhabditomorpha</taxon>
        <taxon>Rhabditoidea</taxon>
        <taxon>Rhabditidae</taxon>
        <taxon>Peloderinae</taxon>
        <taxon>Caenorhabditis</taxon>
    </lineage>
</organism>
<dbReference type="GeneID" id="9823014"/>
<dbReference type="AlphaFoldDB" id="A0A6A5GX70"/>
<dbReference type="SUPFAM" id="SSF101690">
    <property type="entry name" value="PAZ domain"/>
    <property type="match status" value="1"/>
</dbReference>
<dbReference type="CTD" id="9823014"/>
<dbReference type="InterPro" id="IPR036085">
    <property type="entry name" value="PAZ_dom_sf"/>
</dbReference>
<evidence type="ECO:0000313" key="1">
    <source>
        <dbReference type="EMBL" id="KAF1759216.1"/>
    </source>
</evidence>
<dbReference type="KEGG" id="crq:GCK72_015677"/>
<dbReference type="Gene3D" id="2.170.260.10">
    <property type="entry name" value="paz domain"/>
    <property type="match status" value="1"/>
</dbReference>
<gene>
    <name evidence="1" type="ORF">GCK72_015677</name>
</gene>
<dbReference type="Proteomes" id="UP000483820">
    <property type="component" value="Chromosome IV"/>
</dbReference>
<name>A0A6A5GX70_CAERE</name>
<proteinExistence type="predicted"/>